<dbReference type="HAMAP" id="MF_01057">
    <property type="entry name" value="tRNA_methyltr_TrmB"/>
    <property type="match status" value="1"/>
</dbReference>
<name>A0ABR8JBI4_9NOST</name>
<evidence type="ECO:0000256" key="6">
    <source>
        <dbReference type="ARBA" id="ARBA00022694"/>
    </source>
</evidence>
<keyword evidence="9" id="KW-1185">Reference proteome</keyword>
<evidence type="ECO:0000256" key="7">
    <source>
        <dbReference type="HAMAP-Rule" id="MF_01057"/>
    </source>
</evidence>
<evidence type="ECO:0000313" key="9">
    <source>
        <dbReference type="Proteomes" id="UP000660381"/>
    </source>
</evidence>
<gene>
    <name evidence="7 8" type="primary">trmB</name>
    <name evidence="8" type="ORF">H6G68_24815</name>
</gene>
<keyword evidence="6 7" id="KW-0819">tRNA processing</keyword>
<feature type="binding site" evidence="7">
    <location>
        <position position="122"/>
    </location>
    <ligand>
        <name>substrate</name>
    </ligand>
</feature>
<feature type="binding site" evidence="7">
    <location>
        <position position="40"/>
    </location>
    <ligand>
        <name>S-adenosyl-L-methionine</name>
        <dbReference type="ChEBI" id="CHEBI:59789"/>
    </ligand>
</feature>
<dbReference type="PANTHER" id="PTHR23417:SF21">
    <property type="entry name" value="TRNA (GUANINE-N(7)-)-METHYLTRANSFERASE"/>
    <property type="match status" value="1"/>
</dbReference>
<keyword evidence="5 7" id="KW-0949">S-adenosyl-L-methionine</keyword>
<accession>A0ABR8JBI4</accession>
<dbReference type="CDD" id="cd02440">
    <property type="entry name" value="AdoMet_MTases"/>
    <property type="match status" value="1"/>
</dbReference>
<dbReference type="SUPFAM" id="SSF53335">
    <property type="entry name" value="S-adenosyl-L-methionine-dependent methyltransferases"/>
    <property type="match status" value="1"/>
</dbReference>
<evidence type="ECO:0000256" key="2">
    <source>
        <dbReference type="ARBA" id="ARBA00003015"/>
    </source>
</evidence>
<keyword evidence="4 7" id="KW-0808">Transferase</keyword>
<feature type="binding site" evidence="7">
    <location>
        <position position="65"/>
    </location>
    <ligand>
        <name>S-adenosyl-L-methionine</name>
        <dbReference type="ChEBI" id="CHEBI:59789"/>
    </ligand>
</feature>
<evidence type="ECO:0000256" key="1">
    <source>
        <dbReference type="ARBA" id="ARBA00000142"/>
    </source>
</evidence>
<comment type="pathway">
    <text evidence="7">tRNA modification; N(7)-methylguanine-tRNA biosynthesis.</text>
</comment>
<comment type="function">
    <text evidence="2 7">Catalyzes the formation of N(7)-methylguanine at position 46 (m7G46) in tRNA.</text>
</comment>
<dbReference type="Proteomes" id="UP000660381">
    <property type="component" value="Unassembled WGS sequence"/>
</dbReference>
<dbReference type="InterPro" id="IPR055361">
    <property type="entry name" value="tRNA_methyltr_TrmB_bact"/>
</dbReference>
<evidence type="ECO:0000256" key="3">
    <source>
        <dbReference type="ARBA" id="ARBA00022603"/>
    </source>
</evidence>
<dbReference type="Pfam" id="PF02390">
    <property type="entry name" value="Methyltransf_4"/>
    <property type="match status" value="1"/>
</dbReference>
<dbReference type="GO" id="GO:0008176">
    <property type="term" value="F:tRNA (guanine(46)-N7)-methyltransferase activity"/>
    <property type="evidence" value="ECO:0007669"/>
    <property type="project" value="UniProtKB-EC"/>
</dbReference>
<dbReference type="PANTHER" id="PTHR23417">
    <property type="entry name" value="3-DEOXY-D-MANNO-OCTULOSONIC-ACID TRANSFERASE/TRNA GUANINE-N 7 - -METHYLTRANSFERASE"/>
    <property type="match status" value="1"/>
</dbReference>
<dbReference type="PROSITE" id="PS51625">
    <property type="entry name" value="SAM_MT_TRMB"/>
    <property type="match status" value="1"/>
</dbReference>
<dbReference type="EMBL" id="JACJTQ010000067">
    <property type="protein sequence ID" value="MBD2694918.1"/>
    <property type="molecule type" value="Genomic_DNA"/>
</dbReference>
<comment type="catalytic activity">
    <reaction evidence="1 7">
        <text>guanosine(46) in tRNA + S-adenosyl-L-methionine = N(7)-methylguanosine(46) in tRNA + S-adenosyl-L-homocysteine</text>
        <dbReference type="Rhea" id="RHEA:42708"/>
        <dbReference type="Rhea" id="RHEA-COMP:10188"/>
        <dbReference type="Rhea" id="RHEA-COMP:10189"/>
        <dbReference type="ChEBI" id="CHEBI:57856"/>
        <dbReference type="ChEBI" id="CHEBI:59789"/>
        <dbReference type="ChEBI" id="CHEBI:74269"/>
        <dbReference type="ChEBI" id="CHEBI:74480"/>
        <dbReference type="EC" id="2.1.1.33"/>
    </reaction>
</comment>
<dbReference type="NCBIfam" id="TIGR00091">
    <property type="entry name" value="tRNA (guanosine(46)-N7)-methyltransferase TrmB"/>
    <property type="match status" value="1"/>
</dbReference>
<feature type="binding site" evidence="7">
    <location>
        <position position="92"/>
    </location>
    <ligand>
        <name>S-adenosyl-L-methionine</name>
        <dbReference type="ChEBI" id="CHEBI:59789"/>
    </ligand>
</feature>
<dbReference type="InterPro" id="IPR029063">
    <property type="entry name" value="SAM-dependent_MTases_sf"/>
</dbReference>
<comment type="caution">
    <text evidence="8">The sequence shown here is derived from an EMBL/GenBank/DDBJ whole genome shotgun (WGS) entry which is preliminary data.</text>
</comment>
<feature type="binding site" evidence="7">
    <location>
        <position position="154"/>
    </location>
    <ligand>
        <name>substrate</name>
    </ligand>
</feature>
<evidence type="ECO:0000313" key="8">
    <source>
        <dbReference type="EMBL" id="MBD2694918.1"/>
    </source>
</evidence>
<comment type="similarity">
    <text evidence="7">Belongs to the class I-like SAM-binding methyltransferase superfamily. TrmB family.</text>
</comment>
<organism evidence="8 9">
    <name type="scientific">Anabaena catenula FACHB-362</name>
    <dbReference type="NCBI Taxonomy" id="2692877"/>
    <lineage>
        <taxon>Bacteria</taxon>
        <taxon>Bacillati</taxon>
        <taxon>Cyanobacteriota</taxon>
        <taxon>Cyanophyceae</taxon>
        <taxon>Nostocales</taxon>
        <taxon>Nostocaceae</taxon>
        <taxon>Anabaena</taxon>
    </lineage>
</organism>
<evidence type="ECO:0000256" key="5">
    <source>
        <dbReference type="ARBA" id="ARBA00022691"/>
    </source>
</evidence>
<dbReference type="InterPro" id="IPR003358">
    <property type="entry name" value="tRNA_(Gua-N-7)_MeTrfase_Trmb"/>
</dbReference>
<dbReference type="EC" id="2.1.1.33" evidence="7"/>
<dbReference type="RefSeq" id="WP_190909036.1">
    <property type="nucleotide sequence ID" value="NZ_JACJTQ010000067.1"/>
</dbReference>
<reference evidence="8 9" key="1">
    <citation type="journal article" date="2020" name="ISME J.">
        <title>Comparative genomics reveals insights into cyanobacterial evolution and habitat adaptation.</title>
        <authorList>
            <person name="Chen M.Y."/>
            <person name="Teng W.K."/>
            <person name="Zhao L."/>
            <person name="Hu C.X."/>
            <person name="Zhou Y.K."/>
            <person name="Han B.P."/>
            <person name="Song L.R."/>
            <person name="Shu W.S."/>
        </authorList>
    </citation>
    <scope>NUCLEOTIDE SEQUENCE [LARGE SCALE GENOMIC DNA]</scope>
    <source>
        <strain evidence="8 9">FACHB-362</strain>
    </source>
</reference>
<sequence length="220" mass="25073">MAVVRVRQHVNPLANKYQIPANPLEWEKVYPQPNQPLHLDIGCARGRFLLEMAQAEPNWNFLGLEIREPLVVDANRLRCELGLTNLHYLFCNVNNSLTPLLSTLTPGILQRVTIQFPDPWFKNRHAKRRVVQPELVAELAGYLAVGGVVFVQSDQKFIAVEMCDRFSEHPAFVKMGTEEWLAENPLPVPTEREIGTINKGEPVYRALFVKREIVNIDSPV</sequence>
<proteinExistence type="inferred from homology"/>
<feature type="binding site" evidence="7">
    <location>
        <position position="118"/>
    </location>
    <ligand>
        <name>S-adenosyl-L-methionine</name>
        <dbReference type="ChEBI" id="CHEBI:59789"/>
    </ligand>
</feature>
<protein>
    <recommendedName>
        <fullName evidence="7">tRNA (guanine-N(7)-)-methyltransferase</fullName>
        <ecNumber evidence="7">2.1.1.33</ecNumber>
    </recommendedName>
    <alternativeName>
        <fullName evidence="7">tRNA (guanine(46)-N(7))-methyltransferase</fullName>
    </alternativeName>
    <alternativeName>
        <fullName evidence="7">tRNA(m7G46)-methyltransferase</fullName>
    </alternativeName>
</protein>
<dbReference type="Gene3D" id="3.40.50.150">
    <property type="entry name" value="Vaccinia Virus protein VP39"/>
    <property type="match status" value="1"/>
</dbReference>
<comment type="caution">
    <text evidence="7">Lacks conserved residue(s) required for the propagation of feature annotation.</text>
</comment>
<keyword evidence="3 7" id="KW-0489">Methyltransferase</keyword>
<evidence type="ECO:0000256" key="4">
    <source>
        <dbReference type="ARBA" id="ARBA00022679"/>
    </source>
</evidence>